<comment type="caution">
    <text evidence="2">The sequence shown here is derived from an EMBL/GenBank/DDBJ whole genome shotgun (WGS) entry which is preliminary data.</text>
</comment>
<feature type="region of interest" description="Disordered" evidence="1">
    <location>
        <begin position="86"/>
        <end position="116"/>
    </location>
</feature>
<keyword evidence="4" id="KW-1185">Reference proteome</keyword>
<reference evidence="2 4" key="1">
    <citation type="submission" date="2019-07" db="EMBL/GenBank/DDBJ databases">
        <title>Whole genome shotgun sequence of Cellulomonas hominis NBRC 16055.</title>
        <authorList>
            <person name="Hosoyama A."/>
            <person name="Uohara A."/>
            <person name="Ohji S."/>
            <person name="Ichikawa N."/>
        </authorList>
    </citation>
    <scope>NUCLEOTIDE SEQUENCE [LARGE SCALE GENOMIC DNA]</scope>
    <source>
        <strain evidence="2 4">NBRC 16055</strain>
    </source>
</reference>
<gene>
    <name evidence="2" type="ORF">CHO01_08270</name>
    <name evidence="3" type="ORF">HNR08_000606</name>
</gene>
<evidence type="ECO:0000313" key="3">
    <source>
        <dbReference type="EMBL" id="MBB5471870.1"/>
    </source>
</evidence>
<reference evidence="3 5" key="2">
    <citation type="submission" date="2020-08" db="EMBL/GenBank/DDBJ databases">
        <title>Sequencing the genomes of 1000 actinobacteria strains.</title>
        <authorList>
            <person name="Klenk H.-P."/>
        </authorList>
    </citation>
    <scope>NUCLEOTIDE SEQUENCE [LARGE SCALE GENOMIC DNA]</scope>
    <source>
        <strain evidence="3 5">DSM 9581</strain>
    </source>
</reference>
<dbReference type="Proteomes" id="UP000321723">
    <property type="component" value="Unassembled WGS sequence"/>
</dbReference>
<evidence type="ECO:0008006" key="6">
    <source>
        <dbReference type="Google" id="ProtNLM"/>
    </source>
</evidence>
<dbReference type="EMBL" id="BJVQ01000007">
    <property type="protein sequence ID" value="GEL45711.1"/>
    <property type="molecule type" value="Genomic_DNA"/>
</dbReference>
<evidence type="ECO:0000256" key="1">
    <source>
        <dbReference type="SAM" id="MobiDB-lite"/>
    </source>
</evidence>
<dbReference type="RefSeq" id="WP_146834026.1">
    <property type="nucleotide sequence ID" value="NZ_BJVQ01000007.1"/>
</dbReference>
<dbReference type="Proteomes" id="UP000564629">
    <property type="component" value="Unassembled WGS sequence"/>
</dbReference>
<accession>A0A511F8V7</accession>
<dbReference type="AlphaFoldDB" id="A0A511F8V7"/>
<evidence type="ECO:0000313" key="5">
    <source>
        <dbReference type="Proteomes" id="UP000564629"/>
    </source>
</evidence>
<evidence type="ECO:0000313" key="4">
    <source>
        <dbReference type="Proteomes" id="UP000321723"/>
    </source>
</evidence>
<dbReference type="EMBL" id="JACHDN010000001">
    <property type="protein sequence ID" value="MBB5471870.1"/>
    <property type="molecule type" value="Genomic_DNA"/>
</dbReference>
<dbReference type="OrthoDB" id="5143202at2"/>
<evidence type="ECO:0000313" key="2">
    <source>
        <dbReference type="EMBL" id="GEL45711.1"/>
    </source>
</evidence>
<protein>
    <recommendedName>
        <fullName evidence="6">DUF559 domain-containing protein</fullName>
    </recommendedName>
</protein>
<sequence>METSSDGRLAGPVLPAVLATRDARAQGVLADVRAGYVPAARGVHVVAGADVTDPDVRTAVAMARVPEEVTLGGWAAARVHERTALASVPASGSARRRGRAGRRQEEQPWFDGVPVHGRPGDDLPVLLLAPPEVRLAAGHGRRLVRSRVAPEERVVAGGLPVTSVLRTAFDLARLGRAEDAVVGLDRLRVLGLLDAGELDALIRRRRGWLGVAAARRALALSADGVESPQESRMRLVWLAAGLPVPRCNAVVLDGAGRFIGRVDVLDEGSGLVAEYDGAVHAAADRHSADAARQERLQAAGLEVVRATSADLATAEARARWQTRAVAAHTRAVAHRRRATWRLAG</sequence>
<proteinExistence type="predicted"/>
<organism evidence="2 4">
    <name type="scientific">Cellulomonas hominis</name>
    <dbReference type="NCBI Taxonomy" id="156981"/>
    <lineage>
        <taxon>Bacteria</taxon>
        <taxon>Bacillati</taxon>
        <taxon>Actinomycetota</taxon>
        <taxon>Actinomycetes</taxon>
        <taxon>Micrococcales</taxon>
        <taxon>Cellulomonadaceae</taxon>
        <taxon>Cellulomonas</taxon>
    </lineage>
</organism>
<name>A0A511F8V7_9CELL</name>